<protein>
    <recommendedName>
        <fullName evidence="3">CRISPR-associated protein Cas2</fullName>
    </recommendedName>
</protein>
<dbReference type="AlphaFoldDB" id="A0A842IV57"/>
<organism evidence="1 2">
    <name type="scientific">Winogradskyella flava</name>
    <dbReference type="NCBI Taxonomy" id="1884876"/>
    <lineage>
        <taxon>Bacteria</taxon>
        <taxon>Pseudomonadati</taxon>
        <taxon>Bacteroidota</taxon>
        <taxon>Flavobacteriia</taxon>
        <taxon>Flavobacteriales</taxon>
        <taxon>Flavobacteriaceae</taxon>
        <taxon>Winogradskyella</taxon>
    </lineage>
</organism>
<sequence length="90" mass="10507">MKKTFIISYDLKNATDEDYETLYEFFKSYGTWAHITESTWAVVTKERAKEVRDAIAEIVPKGSRIFVVKSGSIAAWRNVICRNEWLKKNL</sequence>
<evidence type="ECO:0008006" key="3">
    <source>
        <dbReference type="Google" id="ProtNLM"/>
    </source>
</evidence>
<evidence type="ECO:0000313" key="2">
    <source>
        <dbReference type="Proteomes" id="UP000533900"/>
    </source>
</evidence>
<reference evidence="1" key="1">
    <citation type="submission" date="2020-08" db="EMBL/GenBank/DDBJ databases">
        <title>Winogradskyella ouciana sp. nov., isolated from the hadal seawater of the Mariana Trench.</title>
        <authorList>
            <person name="He X."/>
        </authorList>
    </citation>
    <scope>NUCLEOTIDE SEQUENCE [LARGE SCALE GENOMIC DNA]</scope>
    <source>
        <strain evidence="1">KCTC 52348</strain>
    </source>
</reference>
<accession>A0A842IV57</accession>
<dbReference type="EMBL" id="JACLCP010000003">
    <property type="protein sequence ID" value="MBC2845613.1"/>
    <property type="molecule type" value="Genomic_DNA"/>
</dbReference>
<name>A0A842IV57_9FLAO</name>
<evidence type="ECO:0000313" key="1">
    <source>
        <dbReference type="EMBL" id="MBC2845613.1"/>
    </source>
</evidence>
<gene>
    <name evidence="1" type="ORF">H7F21_10965</name>
</gene>
<dbReference type="RefSeq" id="WP_185789333.1">
    <property type="nucleotide sequence ID" value="NZ_JACLCP010000003.1"/>
</dbReference>
<dbReference type="Proteomes" id="UP000533900">
    <property type="component" value="Unassembled WGS sequence"/>
</dbReference>
<keyword evidence="2" id="KW-1185">Reference proteome</keyword>
<proteinExistence type="predicted"/>
<comment type="caution">
    <text evidence="1">The sequence shown here is derived from an EMBL/GenBank/DDBJ whole genome shotgun (WGS) entry which is preliminary data.</text>
</comment>